<reference evidence="2 3" key="1">
    <citation type="submission" date="2013-08" db="EMBL/GenBank/DDBJ databases">
        <authorList>
            <person name="Weinstock G."/>
            <person name="Sodergren E."/>
            <person name="Wylie T."/>
            <person name="Fulton L."/>
            <person name="Fulton R."/>
            <person name="Fronick C."/>
            <person name="O'Laughlin M."/>
            <person name="Godfrey J."/>
            <person name="Miner T."/>
            <person name="Herter B."/>
            <person name="Appelbaum E."/>
            <person name="Cordes M."/>
            <person name="Lek S."/>
            <person name="Wollam A."/>
            <person name="Pepin K.H."/>
            <person name="Palsikar V.B."/>
            <person name="Mitreva M."/>
            <person name="Wilson R.K."/>
        </authorList>
    </citation>
    <scope>NUCLEOTIDE SEQUENCE [LARGE SCALE GENOMIC DNA]</scope>
    <source>
        <strain evidence="2 3">ATCC BAA-474</strain>
    </source>
</reference>
<dbReference type="HOGENOM" id="CLU_1762587_0_0_0"/>
<dbReference type="Proteomes" id="UP000017081">
    <property type="component" value="Unassembled WGS sequence"/>
</dbReference>
<feature type="transmembrane region" description="Helical" evidence="1">
    <location>
        <begin position="41"/>
        <end position="71"/>
    </location>
</feature>
<feature type="transmembrane region" description="Helical" evidence="1">
    <location>
        <begin position="83"/>
        <end position="100"/>
    </location>
</feature>
<keyword evidence="3" id="KW-1185">Reference proteome</keyword>
<evidence type="ECO:0000313" key="3">
    <source>
        <dbReference type="Proteomes" id="UP000017081"/>
    </source>
</evidence>
<evidence type="ECO:0000256" key="1">
    <source>
        <dbReference type="SAM" id="Phobius"/>
    </source>
</evidence>
<feature type="non-terminal residue" evidence="2">
    <location>
        <position position="1"/>
    </location>
</feature>
<dbReference type="EMBL" id="AXZF01000208">
    <property type="protein sequence ID" value="ERT62756.1"/>
    <property type="molecule type" value="Genomic_DNA"/>
</dbReference>
<sequence>KDVVPKDLIRGLNLFYLERALIFFLAYKYEKDVIIKNSAYIWISIFLFTSELSIVSLRIGILFIYGAWLVLTRAIENVKNKKILVIIICLLCFVRIYKSMMFPGNKINYKYENAIFNKLNYEKREKELIESKKYLKESHGKELLIQY</sequence>
<gene>
    <name evidence="2" type="ORF">HMPREF0202_03005</name>
</gene>
<organism evidence="2 3">
    <name type="scientific">Cetobacterium somerae ATCC BAA-474</name>
    <dbReference type="NCBI Taxonomy" id="1319815"/>
    <lineage>
        <taxon>Bacteria</taxon>
        <taxon>Fusobacteriati</taxon>
        <taxon>Fusobacteriota</taxon>
        <taxon>Fusobacteriia</taxon>
        <taxon>Fusobacteriales</taxon>
        <taxon>Fusobacteriaceae</taxon>
        <taxon>Cetobacterium</taxon>
    </lineage>
</organism>
<dbReference type="AlphaFoldDB" id="U7UTZ0"/>
<keyword evidence="1" id="KW-1133">Transmembrane helix</keyword>
<name>U7UTZ0_9FUSO</name>
<dbReference type="STRING" id="1319815.HMPREF0202_03005"/>
<evidence type="ECO:0000313" key="2">
    <source>
        <dbReference type="EMBL" id="ERT62756.1"/>
    </source>
</evidence>
<comment type="caution">
    <text evidence="2">The sequence shown here is derived from an EMBL/GenBank/DDBJ whole genome shotgun (WGS) entry which is preliminary data.</text>
</comment>
<keyword evidence="1" id="KW-0812">Transmembrane</keyword>
<keyword evidence="1" id="KW-0472">Membrane</keyword>
<proteinExistence type="predicted"/>
<protein>
    <submittedName>
        <fullName evidence="2">Uncharacterized protein</fullName>
    </submittedName>
</protein>
<accession>U7UTZ0</accession>